<dbReference type="Proteomes" id="UP000233293">
    <property type="component" value="Unassembled WGS sequence"/>
</dbReference>
<gene>
    <name evidence="1" type="ORF">CWS72_12255</name>
</gene>
<dbReference type="AlphaFoldDB" id="A0A2N3PVC7"/>
<dbReference type="RefSeq" id="WP_101250894.1">
    <property type="nucleotide sequence ID" value="NZ_PIUM01000012.1"/>
</dbReference>
<dbReference type="EMBL" id="PIUM01000012">
    <property type="protein sequence ID" value="PKU24355.1"/>
    <property type="molecule type" value="Genomic_DNA"/>
</dbReference>
<name>A0A2N3PVC7_9PROT</name>
<reference evidence="2" key="1">
    <citation type="submission" date="2017-12" db="EMBL/GenBank/DDBJ databases">
        <title>Draft genome sequence of Telmatospirillum siberiense 26-4b1T, an acidotolerant peatland alphaproteobacterium potentially involved in sulfur cycling.</title>
        <authorList>
            <person name="Hausmann B."/>
            <person name="Pjevac P."/>
            <person name="Schreck K."/>
            <person name="Herbold C.W."/>
            <person name="Daims H."/>
            <person name="Wagner M."/>
            <person name="Pester M."/>
            <person name="Loy A."/>
        </authorList>
    </citation>
    <scope>NUCLEOTIDE SEQUENCE [LARGE SCALE GENOMIC DNA]</scope>
    <source>
        <strain evidence="2">26-4b1</strain>
    </source>
</reference>
<dbReference type="Gene3D" id="3.60.21.10">
    <property type="match status" value="1"/>
</dbReference>
<evidence type="ECO:0008006" key="3">
    <source>
        <dbReference type="Google" id="ProtNLM"/>
    </source>
</evidence>
<dbReference type="InterPro" id="IPR029052">
    <property type="entry name" value="Metallo-depent_PP-like"/>
</dbReference>
<proteinExistence type="predicted"/>
<keyword evidence="2" id="KW-1185">Reference proteome</keyword>
<sequence length="267" mass="29443">MSSEQSIFATLRGRSRVWAIAAIHGQADRLSAIHRQLFTKFQPGDQIVYLGNYSGHGREVRRTIDELLLFRRAILARDGVDCADIVFLRGAQEEMWQKLLQLQFAPNPAEVLQWMVGQGIEPTIEAYGASVQEAVLAARDGTLSLTRWTGQLRQNLRALDGHATLMSVLRHAAFSDNGTLLFVHAGIDPQRPLSAQSDSFWWGSSAFATIDRPYGEYRRIVRGYDRQHGGVAETPFTVSLDGGCGFGGDLLAAQFDADGALLQVLKA</sequence>
<dbReference type="SUPFAM" id="SSF56300">
    <property type="entry name" value="Metallo-dependent phosphatases"/>
    <property type="match status" value="1"/>
</dbReference>
<evidence type="ECO:0000313" key="1">
    <source>
        <dbReference type="EMBL" id="PKU24355.1"/>
    </source>
</evidence>
<comment type="caution">
    <text evidence="1">The sequence shown here is derived from an EMBL/GenBank/DDBJ whole genome shotgun (WGS) entry which is preliminary data.</text>
</comment>
<organism evidence="1 2">
    <name type="scientific">Telmatospirillum siberiense</name>
    <dbReference type="NCBI Taxonomy" id="382514"/>
    <lineage>
        <taxon>Bacteria</taxon>
        <taxon>Pseudomonadati</taxon>
        <taxon>Pseudomonadota</taxon>
        <taxon>Alphaproteobacteria</taxon>
        <taxon>Rhodospirillales</taxon>
        <taxon>Rhodospirillaceae</taxon>
        <taxon>Telmatospirillum</taxon>
    </lineage>
</organism>
<evidence type="ECO:0000313" key="2">
    <source>
        <dbReference type="Proteomes" id="UP000233293"/>
    </source>
</evidence>
<accession>A0A2N3PVC7</accession>
<protein>
    <recommendedName>
        <fullName evidence="3">Serine/threonine protein phosphatase</fullName>
    </recommendedName>
</protein>
<dbReference type="OrthoDB" id="9807890at2"/>